<dbReference type="PANTHER" id="PTHR33112:SF16">
    <property type="entry name" value="HETEROKARYON INCOMPATIBILITY DOMAIN-CONTAINING PROTEIN"/>
    <property type="match status" value="1"/>
</dbReference>
<sequence>MSTTAADVTAALQHWHAESYPKQIERIEIAHKLSETWENRVNDLSGAYNDLEKRRMGAGVARMPWQDAVEAKYYNMWASRKVAFKHFPEWLRRICPLSVHLARYQGRTEEDDDRRLNGWRALLEDWSQVHELMTNDKNFRKSLSPTQEQSYHLLRLWWASTYCDEELLAATRKILKIKRTVQSAKNPLWPGNQGDMAKHIKADASKYHESLFKLFLHEIHPMCWEPNLWQVILINLQDVRYKSSCLAAVQQMAYSVLHPGNTRQEPYPKTFKNDEIRHRIASTKTSHYSPYYLWDTESNRTVAVEDLPMCPEYICISHTWGRWRTRTNADIPGVPWPVPENRRFDVKGVPEKLRQIGHRFIWFDLFCIPQTRNAQAAKEIANQASIFKGSSNCIAWINDVNSWDGVLKALYWIGLKSWTVISPGGAELVQDKLVEATRSAEGPMELMLSKPDPQGISSPVTEGVGEPAGWFSSLWTLQECALCPDMQLYNYMLERLEDGCGTPITLRALMVIIFETGSLFDKIWTSWRSACPAAVRHLREMSLMTRLDEVLTDGSPVPIVVHSNSRESTSNRAPAIMSAIGVTDWYLPSINNKIKEPLVHGIYPLSFVREAAIKLGAQFYGCGGHYMRRLKKSKLWQAAIQRKHEGSMLPFVKSQGWYSNKNAMYNSTSIDSTDHDSVSSWTINGNGSVSMRSVGIVMTSEDETSSLKGECAFACAAADGGEKVLEYGSTDMLTALKSAVYSSRCLYAVALYEDGIAMHGVLLEQLPFSMSNKQYLVKVGVFFLENHLPPAKPVHWEVL</sequence>
<evidence type="ECO:0000313" key="3">
    <source>
        <dbReference type="Proteomes" id="UP001251528"/>
    </source>
</evidence>
<protein>
    <recommendedName>
        <fullName evidence="1">Heterokaryon incompatibility domain-containing protein</fullName>
    </recommendedName>
</protein>
<dbReference type="PANTHER" id="PTHR33112">
    <property type="entry name" value="DOMAIN PROTEIN, PUTATIVE-RELATED"/>
    <property type="match status" value="1"/>
</dbReference>
<dbReference type="Pfam" id="PF06985">
    <property type="entry name" value="HET"/>
    <property type="match status" value="1"/>
</dbReference>
<feature type="domain" description="Heterokaryon incompatibility" evidence="1">
    <location>
        <begin position="313"/>
        <end position="409"/>
    </location>
</feature>
<dbReference type="AlphaFoldDB" id="A0AAJ0CE74"/>
<reference evidence="2" key="1">
    <citation type="submission" date="2023-06" db="EMBL/GenBank/DDBJ databases">
        <title>Conoideocrella luteorostrata (Hypocreales: Clavicipitaceae), a potential biocontrol fungus for elongate hemlock scale in United States Christmas tree production areas.</title>
        <authorList>
            <person name="Barrett H."/>
            <person name="Lovett B."/>
            <person name="Macias A.M."/>
            <person name="Stajich J.E."/>
            <person name="Kasson M.T."/>
        </authorList>
    </citation>
    <scope>NUCLEOTIDE SEQUENCE</scope>
    <source>
        <strain evidence="2">ARSEF 14590</strain>
    </source>
</reference>
<dbReference type="EMBL" id="JASWJB010000334">
    <property type="protein sequence ID" value="KAK2591455.1"/>
    <property type="molecule type" value="Genomic_DNA"/>
</dbReference>
<dbReference type="InterPro" id="IPR010730">
    <property type="entry name" value="HET"/>
</dbReference>
<gene>
    <name evidence="2" type="ORF">QQS21_010864</name>
</gene>
<proteinExistence type="predicted"/>
<dbReference type="Proteomes" id="UP001251528">
    <property type="component" value="Unassembled WGS sequence"/>
</dbReference>
<accession>A0AAJ0CE74</accession>
<keyword evidence="3" id="KW-1185">Reference proteome</keyword>
<comment type="caution">
    <text evidence="2">The sequence shown here is derived from an EMBL/GenBank/DDBJ whole genome shotgun (WGS) entry which is preliminary data.</text>
</comment>
<evidence type="ECO:0000313" key="2">
    <source>
        <dbReference type="EMBL" id="KAK2591455.1"/>
    </source>
</evidence>
<evidence type="ECO:0000259" key="1">
    <source>
        <dbReference type="Pfam" id="PF06985"/>
    </source>
</evidence>
<organism evidence="2 3">
    <name type="scientific">Conoideocrella luteorostrata</name>
    <dbReference type="NCBI Taxonomy" id="1105319"/>
    <lineage>
        <taxon>Eukaryota</taxon>
        <taxon>Fungi</taxon>
        <taxon>Dikarya</taxon>
        <taxon>Ascomycota</taxon>
        <taxon>Pezizomycotina</taxon>
        <taxon>Sordariomycetes</taxon>
        <taxon>Hypocreomycetidae</taxon>
        <taxon>Hypocreales</taxon>
        <taxon>Clavicipitaceae</taxon>
        <taxon>Conoideocrella</taxon>
    </lineage>
</organism>
<name>A0AAJ0CE74_9HYPO</name>